<dbReference type="InterPro" id="IPR013325">
    <property type="entry name" value="RNA_pol_sigma_r2"/>
</dbReference>
<dbReference type="InterPro" id="IPR013249">
    <property type="entry name" value="RNA_pol_sigma70_r4_t2"/>
</dbReference>
<dbReference type="OrthoDB" id="9785675at2"/>
<evidence type="ECO:0000259" key="6">
    <source>
        <dbReference type="Pfam" id="PF04542"/>
    </source>
</evidence>
<dbReference type="SUPFAM" id="SSF88946">
    <property type="entry name" value="Sigma2 domain of RNA polymerase sigma factors"/>
    <property type="match status" value="1"/>
</dbReference>
<sequence>MTQPPQDAELIERIINGDKQLFAVLVDRYKNKIYGIFYGMGASHQDAQDLAQETFIRIYRNLPSHRQGSSFFSWMYTIAVNLMRDHQRKKKPVLTSDTPEAVSPDEKTPEQQLLHQEMKREIHQQLDELPEQYRLVLLLKYTNELSYEEIADIANMSTSQVKNALYRGKKMLKARIERKGGILLEAKIK</sequence>
<keyword evidence="4" id="KW-0804">Transcription</keyword>
<feature type="domain" description="RNA polymerase sigma factor 70 region 4 type 2" evidence="7">
    <location>
        <begin position="120"/>
        <end position="172"/>
    </location>
</feature>
<dbReference type="Pfam" id="PF08281">
    <property type="entry name" value="Sigma70_r4_2"/>
    <property type="match status" value="1"/>
</dbReference>
<reference evidence="9 10" key="2">
    <citation type="submission" date="2016-12" db="EMBL/GenBank/DDBJ databases">
        <title>Genome sequencing and description of Paenibacillus sp. nov. from high altitude lake in the Indian Trans- Himalayas.</title>
        <authorList>
            <person name="Kiran S."/>
            <person name="Swarnkar M.K."/>
            <person name="Rana A."/>
            <person name="Tewari R."/>
            <person name="Gulati A."/>
        </authorList>
    </citation>
    <scope>NUCLEOTIDE SEQUENCE [LARGE SCALE GENOMIC DNA]</scope>
    <source>
        <strain evidence="9 10">IHBB 9951</strain>
    </source>
</reference>
<dbReference type="Proteomes" id="UP000189059">
    <property type="component" value="Unassembled WGS sequence"/>
</dbReference>
<dbReference type="InterPro" id="IPR013324">
    <property type="entry name" value="RNA_pol_sigma_r3/r4-like"/>
</dbReference>
<dbReference type="Gene3D" id="1.10.10.10">
    <property type="entry name" value="Winged helix-like DNA-binding domain superfamily/Winged helix DNA-binding domain"/>
    <property type="match status" value="1"/>
</dbReference>
<dbReference type="InterPro" id="IPR036388">
    <property type="entry name" value="WH-like_DNA-bd_sf"/>
</dbReference>
<evidence type="ECO:0000256" key="5">
    <source>
        <dbReference type="SAM" id="MobiDB-lite"/>
    </source>
</evidence>
<dbReference type="InterPro" id="IPR039425">
    <property type="entry name" value="RNA_pol_sigma-70-like"/>
</dbReference>
<evidence type="ECO:0000256" key="1">
    <source>
        <dbReference type="ARBA" id="ARBA00010641"/>
    </source>
</evidence>
<dbReference type="RefSeq" id="WP_028406749.1">
    <property type="nucleotide sequence ID" value="NZ_CP016809.1"/>
</dbReference>
<dbReference type="PANTHER" id="PTHR43133">
    <property type="entry name" value="RNA POLYMERASE ECF-TYPE SIGMA FACTO"/>
    <property type="match status" value="1"/>
</dbReference>
<protein>
    <submittedName>
        <fullName evidence="8">RNA polymerase subunit sigma-24</fullName>
    </submittedName>
</protein>
<dbReference type="KEGG" id="pib:BBD41_13050"/>
<dbReference type="CDD" id="cd06171">
    <property type="entry name" value="Sigma70_r4"/>
    <property type="match status" value="1"/>
</dbReference>
<gene>
    <name evidence="9" type="ORF">BBD40_27495</name>
    <name evidence="8" type="ORF">BBD41_13050</name>
</gene>
<dbReference type="NCBIfam" id="TIGR02937">
    <property type="entry name" value="sigma70-ECF"/>
    <property type="match status" value="1"/>
</dbReference>
<dbReference type="GO" id="GO:0003677">
    <property type="term" value="F:DNA binding"/>
    <property type="evidence" value="ECO:0007669"/>
    <property type="project" value="InterPro"/>
</dbReference>
<organism evidence="8">
    <name type="scientific">Paenibacillus ihbetae</name>
    <dbReference type="NCBI Taxonomy" id="1870820"/>
    <lineage>
        <taxon>Bacteria</taxon>
        <taxon>Bacillati</taxon>
        <taxon>Bacillota</taxon>
        <taxon>Bacilli</taxon>
        <taxon>Bacillales</taxon>
        <taxon>Paenibacillaceae</taxon>
        <taxon>Paenibacillus</taxon>
    </lineage>
</organism>
<evidence type="ECO:0000256" key="2">
    <source>
        <dbReference type="ARBA" id="ARBA00023015"/>
    </source>
</evidence>
<name>A0A1B2E0L7_9BACL</name>
<keyword evidence="2" id="KW-0805">Transcription regulation</keyword>
<dbReference type="GO" id="GO:0016987">
    <property type="term" value="F:sigma factor activity"/>
    <property type="evidence" value="ECO:0007669"/>
    <property type="project" value="UniProtKB-KW"/>
</dbReference>
<feature type="region of interest" description="Disordered" evidence="5">
    <location>
        <begin position="89"/>
        <end position="108"/>
    </location>
</feature>
<dbReference type="InterPro" id="IPR014284">
    <property type="entry name" value="RNA_pol_sigma-70_dom"/>
</dbReference>
<proteinExistence type="inferred from homology"/>
<keyword evidence="10" id="KW-1185">Reference proteome</keyword>
<evidence type="ECO:0000256" key="4">
    <source>
        <dbReference type="ARBA" id="ARBA00023163"/>
    </source>
</evidence>
<evidence type="ECO:0000313" key="9">
    <source>
        <dbReference type="EMBL" id="OOC59366.1"/>
    </source>
</evidence>
<dbReference type="Pfam" id="PF04542">
    <property type="entry name" value="Sigma70_r2"/>
    <property type="match status" value="1"/>
</dbReference>
<dbReference type="EMBL" id="MRVI01000002">
    <property type="protein sequence ID" value="OOC59366.1"/>
    <property type="molecule type" value="Genomic_DNA"/>
</dbReference>
<dbReference type="EMBL" id="CP016809">
    <property type="protein sequence ID" value="ANY73437.1"/>
    <property type="molecule type" value="Genomic_DNA"/>
</dbReference>
<dbReference type="InterPro" id="IPR007627">
    <property type="entry name" value="RNA_pol_sigma70_r2"/>
</dbReference>
<evidence type="ECO:0000256" key="3">
    <source>
        <dbReference type="ARBA" id="ARBA00023082"/>
    </source>
</evidence>
<keyword evidence="3" id="KW-0731">Sigma factor</keyword>
<reference evidence="8" key="1">
    <citation type="submission" date="2016-08" db="EMBL/GenBank/DDBJ databases">
        <title>Complete Genome Seqeunce of Paenibacillus sp. nov. IHBB 9852 from high altitute lake of Indian trans-Himalayas.</title>
        <authorList>
            <person name="Kiran S."/>
            <person name="Swarnkar M.K."/>
            <person name="Rana A."/>
            <person name="Tewari R."/>
            <person name="Gulati A."/>
        </authorList>
    </citation>
    <scope>NUCLEOTIDE SEQUENCE [LARGE SCALE GENOMIC DNA]</scope>
    <source>
        <strain evidence="8">IHBB 9852</strain>
    </source>
</reference>
<accession>A0A1B2E0L7</accession>
<evidence type="ECO:0000313" key="10">
    <source>
        <dbReference type="Proteomes" id="UP000189059"/>
    </source>
</evidence>
<dbReference type="GO" id="GO:0006352">
    <property type="term" value="P:DNA-templated transcription initiation"/>
    <property type="evidence" value="ECO:0007669"/>
    <property type="project" value="InterPro"/>
</dbReference>
<feature type="domain" description="RNA polymerase sigma-70 region 2" evidence="6">
    <location>
        <begin position="25"/>
        <end position="91"/>
    </location>
</feature>
<evidence type="ECO:0000259" key="7">
    <source>
        <dbReference type="Pfam" id="PF08281"/>
    </source>
</evidence>
<comment type="similarity">
    <text evidence="1">Belongs to the sigma-70 factor family. ECF subfamily.</text>
</comment>
<evidence type="ECO:0000313" key="8">
    <source>
        <dbReference type="EMBL" id="ANY73437.1"/>
    </source>
</evidence>
<dbReference type="AlphaFoldDB" id="A0A1B2E0L7"/>
<dbReference type="Gene3D" id="1.10.1740.10">
    <property type="match status" value="1"/>
</dbReference>
<dbReference type="SUPFAM" id="SSF88659">
    <property type="entry name" value="Sigma3 and sigma4 domains of RNA polymerase sigma factors"/>
    <property type="match status" value="1"/>
</dbReference>
<dbReference type="PANTHER" id="PTHR43133:SF51">
    <property type="entry name" value="RNA POLYMERASE SIGMA FACTOR"/>
    <property type="match status" value="1"/>
</dbReference>